<feature type="transmembrane region" description="Helical" evidence="1">
    <location>
        <begin position="254"/>
        <end position="276"/>
    </location>
</feature>
<dbReference type="KEGG" id="stp:Strop_0188"/>
<dbReference type="PATRIC" id="fig|369723.5.peg.193"/>
<feature type="transmembrane region" description="Helical" evidence="1">
    <location>
        <begin position="96"/>
        <end position="115"/>
    </location>
</feature>
<feature type="transmembrane region" description="Helical" evidence="1">
    <location>
        <begin position="221"/>
        <end position="242"/>
    </location>
</feature>
<dbReference type="eggNOG" id="COG2244">
    <property type="taxonomic scope" value="Bacteria"/>
</dbReference>
<dbReference type="STRING" id="369723.Strop_0188"/>
<keyword evidence="1" id="KW-1133">Transmembrane helix</keyword>
<organism evidence="2 3">
    <name type="scientific">Salinispora tropica (strain ATCC BAA-916 / DSM 44818 / JCM 13857 / NBRC 105044 / CNB-440)</name>
    <dbReference type="NCBI Taxonomy" id="369723"/>
    <lineage>
        <taxon>Bacteria</taxon>
        <taxon>Bacillati</taxon>
        <taxon>Actinomycetota</taxon>
        <taxon>Actinomycetes</taxon>
        <taxon>Micromonosporales</taxon>
        <taxon>Micromonosporaceae</taxon>
        <taxon>Salinispora</taxon>
    </lineage>
</organism>
<gene>
    <name evidence="2" type="ordered locus">Strop_0188</name>
</gene>
<dbReference type="RefSeq" id="WP_011904109.1">
    <property type="nucleotide sequence ID" value="NC_009380.1"/>
</dbReference>
<sequence length="423" mass="42441">MIRRTDDVDGSGTPSPSTGARALGTAGLAVTAAGLLANGLAYLVPVLAARQLGSADLSALATTLGLIAIASVPGFGLQLAVAVHHAKHGHTQTRRAALLTAALCASALILASPLLVTSLRLPAEALVLSAITTAAIVLSCRTLGELQGGQRFVRLAIGMGLLATGRYGGVLVGLLLDAGLTGSLLLGAGTAALTPVGLAALARPAAPAAPATAPPLDAGQILTGCAAMLAMLVVSYVDLFLARQLLPADDSGGYAVGTVLTKGALWAPQVATVLALPRLARDDRFSRAVALAVTAGCGVLLILGSTFAGTLAFHLVGGPDYTHLGPFAPLFAAVGALYAVVFVLLNAAVATGVRWPAAPLWVGSALLTTVALWTTPRTVSGLLWLALGAAVVTTLAMTLRTWMSTPARVDRLVPAPRRASAGS</sequence>
<keyword evidence="3" id="KW-1185">Reference proteome</keyword>
<dbReference type="AlphaFoldDB" id="A4X1C3"/>
<feature type="transmembrane region" description="Helical" evidence="1">
    <location>
        <begin position="182"/>
        <end position="201"/>
    </location>
</feature>
<feature type="transmembrane region" description="Helical" evidence="1">
    <location>
        <begin position="64"/>
        <end position="84"/>
    </location>
</feature>
<accession>A4X1C3</accession>
<feature type="transmembrane region" description="Helical" evidence="1">
    <location>
        <begin position="121"/>
        <end position="140"/>
    </location>
</feature>
<dbReference type="EMBL" id="CP000667">
    <property type="protein sequence ID" value="ABP52673.1"/>
    <property type="molecule type" value="Genomic_DNA"/>
</dbReference>
<evidence type="ECO:0000313" key="2">
    <source>
        <dbReference type="EMBL" id="ABP52673.1"/>
    </source>
</evidence>
<keyword evidence="1" id="KW-0812">Transmembrane</keyword>
<keyword evidence="1" id="KW-0472">Membrane</keyword>
<reference evidence="3" key="1">
    <citation type="journal article" date="2007" name="Proc. Natl. Acad. Sci. U.S.A.">
        <title>Genome sequencing reveals complex secondary metabolome in the marine actinomycete Salinispora tropica.</title>
        <authorList>
            <person name="Udwary D.W."/>
            <person name="Zeigler L."/>
            <person name="Asolkar R.N."/>
            <person name="Singan V."/>
            <person name="Lapidus A."/>
            <person name="Fenical W."/>
            <person name="Jensen P.R."/>
            <person name="Moore B.S."/>
        </authorList>
    </citation>
    <scope>NUCLEOTIDE SEQUENCE [LARGE SCALE GENOMIC DNA]</scope>
    <source>
        <strain evidence="3">ATCC BAA-916 / DSM 44818 / CNB-440</strain>
    </source>
</reference>
<feature type="transmembrane region" description="Helical" evidence="1">
    <location>
        <begin position="152"/>
        <end position="176"/>
    </location>
</feature>
<feature type="transmembrane region" description="Helical" evidence="1">
    <location>
        <begin position="327"/>
        <end position="345"/>
    </location>
</feature>
<dbReference type="HOGENOM" id="CLU_054185_0_0_11"/>
<protein>
    <recommendedName>
        <fullName evidence="4">Polysaccharide biosynthesis protein</fullName>
    </recommendedName>
</protein>
<feature type="transmembrane region" description="Helical" evidence="1">
    <location>
        <begin position="357"/>
        <end position="375"/>
    </location>
</feature>
<name>A4X1C3_SALTO</name>
<dbReference type="Proteomes" id="UP000000235">
    <property type="component" value="Chromosome"/>
</dbReference>
<feature type="transmembrane region" description="Helical" evidence="1">
    <location>
        <begin position="288"/>
        <end position="315"/>
    </location>
</feature>
<evidence type="ECO:0008006" key="4">
    <source>
        <dbReference type="Google" id="ProtNLM"/>
    </source>
</evidence>
<feature type="transmembrane region" description="Helical" evidence="1">
    <location>
        <begin position="21"/>
        <end position="44"/>
    </location>
</feature>
<proteinExistence type="predicted"/>
<feature type="transmembrane region" description="Helical" evidence="1">
    <location>
        <begin position="381"/>
        <end position="402"/>
    </location>
</feature>
<evidence type="ECO:0000313" key="3">
    <source>
        <dbReference type="Proteomes" id="UP000000235"/>
    </source>
</evidence>
<evidence type="ECO:0000256" key="1">
    <source>
        <dbReference type="SAM" id="Phobius"/>
    </source>
</evidence>